<feature type="signal peptide" evidence="2">
    <location>
        <begin position="1"/>
        <end position="37"/>
    </location>
</feature>
<dbReference type="Proteomes" id="UP001597327">
    <property type="component" value="Unassembled WGS sequence"/>
</dbReference>
<organism evidence="3 4">
    <name type="scientific">Roseibium aestuarii</name>
    <dbReference type="NCBI Taxonomy" id="2600299"/>
    <lineage>
        <taxon>Bacteria</taxon>
        <taxon>Pseudomonadati</taxon>
        <taxon>Pseudomonadota</taxon>
        <taxon>Alphaproteobacteria</taxon>
        <taxon>Hyphomicrobiales</taxon>
        <taxon>Stappiaceae</taxon>
        <taxon>Roseibium</taxon>
    </lineage>
</organism>
<dbReference type="RefSeq" id="WP_188318801.1">
    <property type="nucleotide sequence ID" value="NZ_JBHUFA010000001.1"/>
</dbReference>
<gene>
    <name evidence="3" type="ORF">ACFSC7_03515</name>
</gene>
<dbReference type="Pfam" id="PF11064">
    <property type="entry name" value="DUF2865"/>
    <property type="match status" value="1"/>
</dbReference>
<evidence type="ECO:0000313" key="4">
    <source>
        <dbReference type="Proteomes" id="UP001597327"/>
    </source>
</evidence>
<keyword evidence="4" id="KW-1185">Reference proteome</keyword>
<name>A0ABW4JRU7_9HYPH</name>
<comment type="caution">
    <text evidence="3">The sequence shown here is derived from an EMBL/GenBank/DDBJ whole genome shotgun (WGS) entry which is preliminary data.</text>
</comment>
<feature type="chain" id="PRO_5045379454" evidence="2">
    <location>
        <begin position="38"/>
        <end position="465"/>
    </location>
</feature>
<protein>
    <submittedName>
        <fullName evidence="3">DUF2865 domain-containing protein</fullName>
    </submittedName>
</protein>
<evidence type="ECO:0000256" key="1">
    <source>
        <dbReference type="SAM" id="MobiDB-lite"/>
    </source>
</evidence>
<keyword evidence="2" id="KW-0732">Signal</keyword>
<accession>A0ABW4JRU7</accession>
<evidence type="ECO:0000313" key="3">
    <source>
        <dbReference type="EMBL" id="MFD1694570.1"/>
    </source>
</evidence>
<reference evidence="4" key="1">
    <citation type="journal article" date="2019" name="Int. J. Syst. Evol. Microbiol.">
        <title>The Global Catalogue of Microorganisms (GCM) 10K type strain sequencing project: providing services to taxonomists for standard genome sequencing and annotation.</title>
        <authorList>
            <consortium name="The Broad Institute Genomics Platform"/>
            <consortium name="The Broad Institute Genome Sequencing Center for Infectious Disease"/>
            <person name="Wu L."/>
            <person name="Ma J."/>
        </authorList>
    </citation>
    <scope>NUCLEOTIDE SEQUENCE [LARGE SCALE GENOMIC DNA]</scope>
    <source>
        <strain evidence="4">JCM 3369</strain>
    </source>
</reference>
<feature type="region of interest" description="Disordered" evidence="1">
    <location>
        <begin position="174"/>
        <end position="207"/>
    </location>
</feature>
<dbReference type="InterPro" id="IPR021293">
    <property type="entry name" value="DUF2865"/>
</dbReference>
<feature type="compositionally biased region" description="Polar residues" evidence="1">
    <location>
        <begin position="184"/>
        <end position="195"/>
    </location>
</feature>
<evidence type="ECO:0000256" key="2">
    <source>
        <dbReference type="SAM" id="SignalP"/>
    </source>
</evidence>
<proteinExistence type="predicted"/>
<sequence length="465" mass="48651">MDDVARRGSEGRSRQAASCLTGVMLLSILALMPAAEAAGSCDDLRQQLARLERSGGPDGQAKWQAEHDRQAEALTAAERDAHHLNCGGGQADARCGPLTQKMERMRRNRRAIDRQLAKAAGTGKAKSIARLQTRLQAAGCGGKTTTEASSARNSRPGGLLGVLLGSRARVGDGLEETAGGATSAPVSRSTGQSSRAGMVGSGAGQTPGGARFSASATYRTLCVRQCDGYFFPLSYKTTRRQFSQDAFRCSEVCPGAETELFVHRNPGGAAEDMVSLSGQPYDGLTNAWRYRSERVENCSCRPLASRTGANELRLGSAGATGALRVLQASPGHVRAVIGGVGDENGDVTGSSVFGRPERPDAVGLEVFVAAPLPGDELSPDLDPASRLDLLLGFDSEAALLQDPAQTATRTVAGAQGADQRMPVGEPGLTPDAAPQPVFTIADEPVARPDPDRPVRVVGPEYFVAR</sequence>
<dbReference type="EMBL" id="JBHUFA010000001">
    <property type="protein sequence ID" value="MFD1694570.1"/>
    <property type="molecule type" value="Genomic_DNA"/>
</dbReference>